<accession>A0ABU3DL93</accession>
<organism evidence="11 12">
    <name type="scientific">Tropicimonas omnivorans</name>
    <dbReference type="NCBI Taxonomy" id="3075590"/>
    <lineage>
        <taxon>Bacteria</taxon>
        <taxon>Pseudomonadati</taxon>
        <taxon>Pseudomonadota</taxon>
        <taxon>Alphaproteobacteria</taxon>
        <taxon>Rhodobacterales</taxon>
        <taxon>Roseobacteraceae</taxon>
        <taxon>Tropicimonas</taxon>
    </lineage>
</organism>
<comment type="similarity">
    <text evidence="8 9">Belongs to the TRAP transporter small permease family.</text>
</comment>
<feature type="domain" description="Tripartite ATP-independent periplasmic transporters DctQ component" evidence="10">
    <location>
        <begin position="25"/>
        <end position="163"/>
    </location>
</feature>
<keyword evidence="5 9" id="KW-0812">Transmembrane</keyword>
<evidence type="ECO:0000256" key="7">
    <source>
        <dbReference type="ARBA" id="ARBA00023136"/>
    </source>
</evidence>
<keyword evidence="2 9" id="KW-0813">Transport</keyword>
<feature type="transmembrane region" description="Helical" evidence="9">
    <location>
        <begin position="94"/>
        <end position="116"/>
    </location>
</feature>
<evidence type="ECO:0000259" key="10">
    <source>
        <dbReference type="Pfam" id="PF04290"/>
    </source>
</evidence>
<evidence type="ECO:0000256" key="8">
    <source>
        <dbReference type="ARBA" id="ARBA00038436"/>
    </source>
</evidence>
<dbReference type="PANTHER" id="PTHR35011:SF4">
    <property type="entry name" value="SLL1102 PROTEIN"/>
    <property type="match status" value="1"/>
</dbReference>
<evidence type="ECO:0000256" key="2">
    <source>
        <dbReference type="ARBA" id="ARBA00022448"/>
    </source>
</evidence>
<evidence type="ECO:0000256" key="9">
    <source>
        <dbReference type="RuleBase" id="RU369079"/>
    </source>
</evidence>
<dbReference type="EMBL" id="JAVRHL010000005">
    <property type="protein sequence ID" value="MDT0684489.1"/>
    <property type="molecule type" value="Genomic_DNA"/>
</dbReference>
<protein>
    <recommendedName>
        <fullName evidence="9">TRAP transporter small permease protein</fullName>
    </recommendedName>
</protein>
<feature type="transmembrane region" description="Helical" evidence="9">
    <location>
        <begin position="17"/>
        <end position="39"/>
    </location>
</feature>
<evidence type="ECO:0000313" key="11">
    <source>
        <dbReference type="EMBL" id="MDT0684489.1"/>
    </source>
</evidence>
<comment type="function">
    <text evidence="9">Part of the tripartite ATP-independent periplasmic (TRAP) transport system.</text>
</comment>
<sequence>MKLAAIIDAVTDRIGRVVCWSILLMVLLQFAVVVARYVFSTSMLFGIPAVWLQEGIVYLHGIAILLGTSYSMLWNRNVRVDILYDRASPRVQDLTELFGNLLFVLPLCIVIAWASLPNITMAWAVKEGSIEPNGIPLRYLLKALIFGFCALVSLQAISSIIRAGARLAGRSTAPIYRTDTSL</sequence>
<proteinExistence type="inferred from homology"/>
<keyword evidence="7 9" id="KW-0472">Membrane</keyword>
<keyword evidence="3" id="KW-1003">Cell membrane</keyword>
<dbReference type="InterPro" id="IPR055348">
    <property type="entry name" value="DctQ"/>
</dbReference>
<evidence type="ECO:0000313" key="12">
    <source>
        <dbReference type="Proteomes" id="UP001265259"/>
    </source>
</evidence>
<evidence type="ECO:0000256" key="1">
    <source>
        <dbReference type="ARBA" id="ARBA00004429"/>
    </source>
</evidence>
<comment type="subcellular location">
    <subcellularLocation>
        <location evidence="1 9">Cell inner membrane</location>
        <topology evidence="1 9">Multi-pass membrane protein</topology>
    </subcellularLocation>
</comment>
<gene>
    <name evidence="11" type="ORF">RM543_17540</name>
</gene>
<evidence type="ECO:0000256" key="4">
    <source>
        <dbReference type="ARBA" id="ARBA00022519"/>
    </source>
</evidence>
<comment type="subunit">
    <text evidence="9">The complex comprises the extracytoplasmic solute receptor protein and the two transmembrane proteins.</text>
</comment>
<reference evidence="11 12" key="1">
    <citation type="submission" date="2023-09" db="EMBL/GenBank/DDBJ databases">
        <authorList>
            <person name="Rey-Velasco X."/>
        </authorList>
    </citation>
    <scope>NUCLEOTIDE SEQUENCE [LARGE SCALE GENOMIC DNA]</scope>
    <source>
        <strain evidence="11 12">F158</strain>
    </source>
</reference>
<evidence type="ECO:0000256" key="6">
    <source>
        <dbReference type="ARBA" id="ARBA00022989"/>
    </source>
</evidence>
<evidence type="ECO:0000256" key="5">
    <source>
        <dbReference type="ARBA" id="ARBA00022692"/>
    </source>
</evidence>
<keyword evidence="12" id="KW-1185">Reference proteome</keyword>
<evidence type="ECO:0000256" key="3">
    <source>
        <dbReference type="ARBA" id="ARBA00022475"/>
    </source>
</evidence>
<feature type="transmembrane region" description="Helical" evidence="9">
    <location>
        <begin position="51"/>
        <end position="73"/>
    </location>
</feature>
<dbReference type="InterPro" id="IPR007387">
    <property type="entry name" value="TRAP_DctQ"/>
</dbReference>
<dbReference type="Proteomes" id="UP001265259">
    <property type="component" value="Unassembled WGS sequence"/>
</dbReference>
<comment type="caution">
    <text evidence="11">The sequence shown here is derived from an EMBL/GenBank/DDBJ whole genome shotgun (WGS) entry which is preliminary data.</text>
</comment>
<name>A0ABU3DL93_9RHOB</name>
<dbReference type="PANTHER" id="PTHR35011">
    <property type="entry name" value="2,3-DIKETO-L-GULONATE TRAP TRANSPORTER SMALL PERMEASE PROTEIN YIAM"/>
    <property type="match status" value="1"/>
</dbReference>
<keyword evidence="6 9" id="KW-1133">Transmembrane helix</keyword>
<keyword evidence="4 9" id="KW-0997">Cell inner membrane</keyword>
<feature type="transmembrane region" description="Helical" evidence="9">
    <location>
        <begin position="139"/>
        <end position="161"/>
    </location>
</feature>
<dbReference type="RefSeq" id="WP_311694049.1">
    <property type="nucleotide sequence ID" value="NZ_JAVRHL010000005.1"/>
</dbReference>
<dbReference type="Pfam" id="PF04290">
    <property type="entry name" value="DctQ"/>
    <property type="match status" value="1"/>
</dbReference>